<evidence type="ECO:0000256" key="1">
    <source>
        <dbReference type="ARBA" id="ARBA00022448"/>
    </source>
</evidence>
<keyword evidence="3" id="KW-0547">Nucleotide-binding</keyword>
<keyword evidence="5 11" id="KW-0067">ATP-binding</keyword>
<dbReference type="PANTHER" id="PTHR42734">
    <property type="entry name" value="METAL TRANSPORT SYSTEM ATP-BINDING PROTEIN TM_0124-RELATED"/>
    <property type="match status" value="1"/>
</dbReference>
<keyword evidence="9" id="KW-0472">Membrane</keyword>
<evidence type="ECO:0000256" key="4">
    <source>
        <dbReference type="ARBA" id="ARBA00022833"/>
    </source>
</evidence>
<evidence type="ECO:0000256" key="6">
    <source>
        <dbReference type="ARBA" id="ARBA00022906"/>
    </source>
</evidence>
<evidence type="ECO:0000256" key="5">
    <source>
        <dbReference type="ARBA" id="ARBA00022840"/>
    </source>
</evidence>
<feature type="domain" description="ABC transporter" evidence="10">
    <location>
        <begin position="4"/>
        <end position="219"/>
    </location>
</feature>
<evidence type="ECO:0000313" key="11">
    <source>
        <dbReference type="EMBL" id="GED23843.1"/>
    </source>
</evidence>
<dbReference type="SMART" id="SM00382">
    <property type="entry name" value="AAA"/>
    <property type="match status" value="1"/>
</dbReference>
<gene>
    <name evidence="11" type="primary">znuC2</name>
    <name evidence="11" type="ORF">HHA01_28200</name>
</gene>
<comment type="caution">
    <text evidence="11">The sequence shown here is derived from an EMBL/GenBank/DDBJ whole genome shotgun (WGS) entry which is preliminary data.</text>
</comment>
<dbReference type="InterPro" id="IPR027417">
    <property type="entry name" value="P-loop_NTPase"/>
</dbReference>
<organism evidence="11 12">
    <name type="scientific">Halomonas halmophila</name>
    <dbReference type="NCBI Taxonomy" id="252"/>
    <lineage>
        <taxon>Bacteria</taxon>
        <taxon>Pseudomonadati</taxon>
        <taxon>Pseudomonadota</taxon>
        <taxon>Gammaproteobacteria</taxon>
        <taxon>Oceanospirillales</taxon>
        <taxon>Halomonadaceae</taxon>
        <taxon>Halomonas</taxon>
    </lineage>
</organism>
<keyword evidence="1" id="KW-0813">Transport</keyword>
<dbReference type="GO" id="GO:0006829">
    <property type="term" value="P:zinc ion transport"/>
    <property type="evidence" value="ECO:0007669"/>
    <property type="project" value="UniProtKB-KW"/>
</dbReference>
<keyword evidence="4" id="KW-0862">Zinc</keyword>
<dbReference type="GO" id="GO:0005524">
    <property type="term" value="F:ATP binding"/>
    <property type="evidence" value="ECO:0007669"/>
    <property type="project" value="UniProtKB-KW"/>
</dbReference>
<dbReference type="EMBL" id="BJOC01000053">
    <property type="protein sequence ID" value="GED23843.1"/>
    <property type="molecule type" value="Genomic_DNA"/>
</dbReference>
<evidence type="ECO:0000256" key="8">
    <source>
        <dbReference type="ARBA" id="ARBA00023065"/>
    </source>
</evidence>
<evidence type="ECO:0000313" key="12">
    <source>
        <dbReference type="Proteomes" id="UP000319812"/>
    </source>
</evidence>
<keyword evidence="8" id="KW-0406">Ion transport</keyword>
<dbReference type="PANTHER" id="PTHR42734:SF9">
    <property type="entry name" value="ZINC IMPORT ATP-BINDING PROTEIN ZNUC"/>
    <property type="match status" value="1"/>
</dbReference>
<dbReference type="InterPro" id="IPR003439">
    <property type="entry name" value="ABC_transporter-like_ATP-bd"/>
</dbReference>
<protein>
    <submittedName>
        <fullName evidence="11">Zinc import ATP-binding protein ZnuC 2</fullName>
    </submittedName>
</protein>
<dbReference type="AlphaFoldDB" id="A0A4Y4F3G7"/>
<dbReference type="GO" id="GO:0010043">
    <property type="term" value="P:response to zinc ion"/>
    <property type="evidence" value="ECO:0007669"/>
    <property type="project" value="TreeGrafter"/>
</dbReference>
<keyword evidence="12" id="KW-1185">Reference proteome</keyword>
<reference evidence="11 12" key="1">
    <citation type="submission" date="2019-06" db="EMBL/GenBank/DDBJ databases">
        <title>Whole genome shotgun sequence of Halomonas halmophila NBRC 15537.</title>
        <authorList>
            <person name="Hosoyama A."/>
            <person name="Uohara A."/>
            <person name="Ohji S."/>
            <person name="Ichikawa N."/>
        </authorList>
    </citation>
    <scope>NUCLEOTIDE SEQUENCE [LARGE SCALE GENOMIC DNA]</scope>
    <source>
        <strain evidence="11 12">NBRC 15537</strain>
    </source>
</reference>
<dbReference type="InterPro" id="IPR050153">
    <property type="entry name" value="Metal_Ion_Import_ABC"/>
</dbReference>
<evidence type="ECO:0000256" key="3">
    <source>
        <dbReference type="ARBA" id="ARBA00022741"/>
    </source>
</evidence>
<evidence type="ECO:0000259" key="10">
    <source>
        <dbReference type="PROSITE" id="PS50893"/>
    </source>
</evidence>
<dbReference type="SUPFAM" id="SSF52540">
    <property type="entry name" value="P-loop containing nucleoside triphosphate hydrolases"/>
    <property type="match status" value="1"/>
</dbReference>
<keyword evidence="2" id="KW-1003">Cell membrane</keyword>
<evidence type="ECO:0000256" key="9">
    <source>
        <dbReference type="ARBA" id="ARBA00023136"/>
    </source>
</evidence>
<dbReference type="InterPro" id="IPR003593">
    <property type="entry name" value="AAA+_ATPase"/>
</dbReference>
<dbReference type="PROSITE" id="PS00211">
    <property type="entry name" value="ABC_TRANSPORTER_1"/>
    <property type="match status" value="1"/>
</dbReference>
<evidence type="ECO:0000256" key="2">
    <source>
        <dbReference type="ARBA" id="ARBA00022475"/>
    </source>
</evidence>
<dbReference type="Pfam" id="PF00005">
    <property type="entry name" value="ABC_tran"/>
    <property type="match status" value="1"/>
</dbReference>
<dbReference type="GO" id="GO:0016887">
    <property type="term" value="F:ATP hydrolysis activity"/>
    <property type="evidence" value="ECO:0007669"/>
    <property type="project" value="InterPro"/>
</dbReference>
<dbReference type="OrthoDB" id="9780942at2"/>
<dbReference type="PROSITE" id="PS50893">
    <property type="entry name" value="ABC_TRANSPORTER_2"/>
    <property type="match status" value="1"/>
</dbReference>
<dbReference type="Gene3D" id="3.40.50.300">
    <property type="entry name" value="P-loop containing nucleotide triphosphate hydrolases"/>
    <property type="match status" value="1"/>
</dbReference>
<keyword evidence="6" id="KW-0864">Zinc transport</keyword>
<evidence type="ECO:0000256" key="7">
    <source>
        <dbReference type="ARBA" id="ARBA00022967"/>
    </source>
</evidence>
<proteinExistence type="predicted"/>
<sequence>MTLLTIENLDVDLGGQPILDNIHLTLGRGEIVTIVGPNGSGKTTLLKTIIGALSPAWGRIRRSPGLVMGYVPQRLHLDATLPMTVDRFMRLPGRHSRAGIDQALESAGAAGLGKLQMSSLSGGQFQRILLARALLGSPDLLILDEATQGLDQQGVIDFYHQLESVRHELGCGVLMVSHELHVVMRTSDRVVCLNRSICCEGTPEGVASSAAYQTLFGQGVPDALAVYHHDHSPRPTLQELAS</sequence>
<dbReference type="RefSeq" id="WP_141321898.1">
    <property type="nucleotide sequence ID" value="NZ_BJOC01000053.1"/>
</dbReference>
<accession>A0A4Y4F3G7</accession>
<dbReference type="Proteomes" id="UP000319812">
    <property type="component" value="Unassembled WGS sequence"/>
</dbReference>
<keyword evidence="7" id="KW-1278">Translocase</keyword>
<dbReference type="InterPro" id="IPR017871">
    <property type="entry name" value="ABC_transporter-like_CS"/>
</dbReference>
<name>A0A4Y4F3G7_9GAMM</name>